<sequence>MSASVRSNWRRFSGRCSADTESCRCEASTETTTMKESRRTSSSPSFFPSLASKQCGGVLVLGLGVFPSRICCCKSSTQ</sequence>
<name>A0A392S5Y0_9FABA</name>
<organism evidence="1 2">
    <name type="scientific">Trifolium medium</name>
    <dbReference type="NCBI Taxonomy" id="97028"/>
    <lineage>
        <taxon>Eukaryota</taxon>
        <taxon>Viridiplantae</taxon>
        <taxon>Streptophyta</taxon>
        <taxon>Embryophyta</taxon>
        <taxon>Tracheophyta</taxon>
        <taxon>Spermatophyta</taxon>
        <taxon>Magnoliopsida</taxon>
        <taxon>eudicotyledons</taxon>
        <taxon>Gunneridae</taxon>
        <taxon>Pentapetalae</taxon>
        <taxon>rosids</taxon>
        <taxon>fabids</taxon>
        <taxon>Fabales</taxon>
        <taxon>Fabaceae</taxon>
        <taxon>Papilionoideae</taxon>
        <taxon>50 kb inversion clade</taxon>
        <taxon>NPAAA clade</taxon>
        <taxon>Hologalegina</taxon>
        <taxon>IRL clade</taxon>
        <taxon>Trifolieae</taxon>
        <taxon>Trifolium</taxon>
    </lineage>
</organism>
<dbReference type="Proteomes" id="UP000265520">
    <property type="component" value="Unassembled WGS sequence"/>
</dbReference>
<protein>
    <submittedName>
        <fullName evidence="1">Uncharacterized protein</fullName>
    </submittedName>
</protein>
<accession>A0A392S5Y0</accession>
<keyword evidence="2" id="KW-1185">Reference proteome</keyword>
<reference evidence="1 2" key="1">
    <citation type="journal article" date="2018" name="Front. Plant Sci.">
        <title>Red Clover (Trifolium pratense) and Zigzag Clover (T. medium) - A Picture of Genomic Similarities and Differences.</title>
        <authorList>
            <person name="Dluhosova J."/>
            <person name="Istvanek J."/>
            <person name="Nedelnik J."/>
            <person name="Repkova J."/>
        </authorList>
    </citation>
    <scope>NUCLEOTIDE SEQUENCE [LARGE SCALE GENOMIC DNA]</scope>
    <source>
        <strain evidence="2">cv. 10/8</strain>
        <tissue evidence="1">Leaf</tissue>
    </source>
</reference>
<evidence type="ECO:0000313" key="1">
    <source>
        <dbReference type="EMBL" id="MCI43400.1"/>
    </source>
</evidence>
<proteinExistence type="predicted"/>
<comment type="caution">
    <text evidence="1">The sequence shown here is derived from an EMBL/GenBank/DDBJ whole genome shotgun (WGS) entry which is preliminary data.</text>
</comment>
<evidence type="ECO:0000313" key="2">
    <source>
        <dbReference type="Proteomes" id="UP000265520"/>
    </source>
</evidence>
<dbReference type="AlphaFoldDB" id="A0A392S5Y0"/>
<dbReference type="EMBL" id="LXQA010316807">
    <property type="protein sequence ID" value="MCI43400.1"/>
    <property type="molecule type" value="Genomic_DNA"/>
</dbReference>